<accession>A0A833ZVR4</accession>
<gene>
    <name evidence="2" type="ORF">HJG60_011454</name>
</gene>
<evidence type="ECO:0000313" key="3">
    <source>
        <dbReference type="Proteomes" id="UP000664940"/>
    </source>
</evidence>
<protein>
    <submittedName>
        <fullName evidence="2">Uncharacterized protein</fullName>
    </submittedName>
</protein>
<reference evidence="2 3" key="1">
    <citation type="journal article" date="2020" name="Nature">
        <title>Six reference-quality genomes reveal evolution of bat adaptations.</title>
        <authorList>
            <person name="Jebb D."/>
            <person name="Huang Z."/>
            <person name="Pippel M."/>
            <person name="Hughes G.M."/>
            <person name="Lavrichenko K."/>
            <person name="Devanna P."/>
            <person name="Winkler S."/>
            <person name="Jermiin L.S."/>
            <person name="Skirmuntt E.C."/>
            <person name="Katzourakis A."/>
            <person name="Burkitt-Gray L."/>
            <person name="Ray D.A."/>
            <person name="Sullivan K.A.M."/>
            <person name="Roscito J.G."/>
            <person name="Kirilenko B.M."/>
            <person name="Davalos L.M."/>
            <person name="Corthals A.P."/>
            <person name="Power M.L."/>
            <person name="Jones G."/>
            <person name="Ransome R.D."/>
            <person name="Dechmann D.K.N."/>
            <person name="Locatelli A.G."/>
            <person name="Puechmaille S.J."/>
            <person name="Fedrigo O."/>
            <person name="Jarvis E.D."/>
            <person name="Hiller M."/>
            <person name="Vernes S.C."/>
            <person name="Myers E.W."/>
            <person name="Teeling E.C."/>
        </authorList>
    </citation>
    <scope>NUCLEOTIDE SEQUENCE [LARGE SCALE GENOMIC DNA]</scope>
    <source>
        <strain evidence="2">Bat1K_MPI-CBG_1</strain>
    </source>
</reference>
<feature type="region of interest" description="Disordered" evidence="1">
    <location>
        <begin position="19"/>
        <end position="45"/>
    </location>
</feature>
<dbReference type="EMBL" id="JABVXQ010000007">
    <property type="protein sequence ID" value="KAF6099688.1"/>
    <property type="molecule type" value="Genomic_DNA"/>
</dbReference>
<evidence type="ECO:0000256" key="1">
    <source>
        <dbReference type="SAM" id="MobiDB-lite"/>
    </source>
</evidence>
<sequence>MSAGQMSCFLSLSLSLKKSRHPRGTGQAFKSHKGARSNKEKKNTRFPANCKQMSPQLKAHCKSIHGLIPVVHSPLRCSLSKNSKILACSKSSAFSRLCSPNWVFFRICLKCFLLSLTPFVSLATLMPVCFTK</sequence>
<name>A0A833ZVR4_9CHIR</name>
<evidence type="ECO:0000313" key="2">
    <source>
        <dbReference type="EMBL" id="KAF6099688.1"/>
    </source>
</evidence>
<comment type="caution">
    <text evidence="2">The sequence shown here is derived from an EMBL/GenBank/DDBJ whole genome shotgun (WGS) entry which is preliminary data.</text>
</comment>
<dbReference type="AlphaFoldDB" id="A0A833ZVR4"/>
<dbReference type="Proteomes" id="UP000664940">
    <property type="component" value="Unassembled WGS sequence"/>
</dbReference>
<organism evidence="2 3">
    <name type="scientific">Phyllostomus discolor</name>
    <name type="common">pale spear-nosed bat</name>
    <dbReference type="NCBI Taxonomy" id="89673"/>
    <lineage>
        <taxon>Eukaryota</taxon>
        <taxon>Metazoa</taxon>
        <taxon>Chordata</taxon>
        <taxon>Craniata</taxon>
        <taxon>Vertebrata</taxon>
        <taxon>Euteleostomi</taxon>
        <taxon>Mammalia</taxon>
        <taxon>Eutheria</taxon>
        <taxon>Laurasiatheria</taxon>
        <taxon>Chiroptera</taxon>
        <taxon>Yangochiroptera</taxon>
        <taxon>Phyllostomidae</taxon>
        <taxon>Phyllostominae</taxon>
        <taxon>Phyllostomus</taxon>
    </lineage>
</organism>
<proteinExistence type="predicted"/>